<dbReference type="EMBL" id="CM023475">
    <property type="protein sequence ID" value="KAH7946431.1"/>
    <property type="molecule type" value="Genomic_DNA"/>
</dbReference>
<organism evidence="1 2">
    <name type="scientific">Dermacentor silvarum</name>
    <name type="common">Tick</name>
    <dbReference type="NCBI Taxonomy" id="543639"/>
    <lineage>
        <taxon>Eukaryota</taxon>
        <taxon>Metazoa</taxon>
        <taxon>Ecdysozoa</taxon>
        <taxon>Arthropoda</taxon>
        <taxon>Chelicerata</taxon>
        <taxon>Arachnida</taxon>
        <taxon>Acari</taxon>
        <taxon>Parasitiformes</taxon>
        <taxon>Ixodida</taxon>
        <taxon>Ixodoidea</taxon>
        <taxon>Ixodidae</taxon>
        <taxon>Rhipicephalinae</taxon>
        <taxon>Dermacentor</taxon>
    </lineage>
</organism>
<accession>A0ACB8CNM1</accession>
<gene>
    <name evidence="1" type="ORF">HPB49_024937</name>
</gene>
<name>A0ACB8CNM1_DERSI</name>
<sequence length="136" mass="15077">MCSKSSLMVYRKHKSEISKERLYDNNGGSGVLFEVGAGALRTLLCRRRFDDSTEVTSASCRVCEKEEETIDHLVFLCAYLCPRQREGTTLPPALGLAGPSVAVHEQEGGEVAGAVNYAVVRITKARLGQWWRTTQR</sequence>
<keyword evidence="2" id="KW-1185">Reference proteome</keyword>
<evidence type="ECO:0000313" key="2">
    <source>
        <dbReference type="Proteomes" id="UP000821865"/>
    </source>
</evidence>
<protein>
    <submittedName>
        <fullName evidence="1">Uncharacterized protein</fullName>
    </submittedName>
</protein>
<comment type="caution">
    <text evidence="1">The sequence shown here is derived from an EMBL/GenBank/DDBJ whole genome shotgun (WGS) entry which is preliminary data.</text>
</comment>
<evidence type="ECO:0000313" key="1">
    <source>
        <dbReference type="EMBL" id="KAH7946431.1"/>
    </source>
</evidence>
<reference evidence="1" key="1">
    <citation type="submission" date="2020-05" db="EMBL/GenBank/DDBJ databases">
        <title>Large-scale comparative analyses of tick genomes elucidate their genetic diversity and vector capacities.</title>
        <authorList>
            <person name="Jia N."/>
            <person name="Wang J."/>
            <person name="Shi W."/>
            <person name="Du L."/>
            <person name="Sun Y."/>
            <person name="Zhan W."/>
            <person name="Jiang J."/>
            <person name="Wang Q."/>
            <person name="Zhang B."/>
            <person name="Ji P."/>
            <person name="Sakyi L.B."/>
            <person name="Cui X."/>
            <person name="Yuan T."/>
            <person name="Jiang B."/>
            <person name="Yang W."/>
            <person name="Lam T.T.-Y."/>
            <person name="Chang Q."/>
            <person name="Ding S."/>
            <person name="Wang X."/>
            <person name="Zhu J."/>
            <person name="Ruan X."/>
            <person name="Zhao L."/>
            <person name="Wei J."/>
            <person name="Que T."/>
            <person name="Du C."/>
            <person name="Cheng J."/>
            <person name="Dai P."/>
            <person name="Han X."/>
            <person name="Huang E."/>
            <person name="Gao Y."/>
            <person name="Liu J."/>
            <person name="Shao H."/>
            <person name="Ye R."/>
            <person name="Li L."/>
            <person name="Wei W."/>
            <person name="Wang X."/>
            <person name="Wang C."/>
            <person name="Yang T."/>
            <person name="Huo Q."/>
            <person name="Li W."/>
            <person name="Guo W."/>
            <person name="Chen H."/>
            <person name="Zhou L."/>
            <person name="Ni X."/>
            <person name="Tian J."/>
            <person name="Zhou Y."/>
            <person name="Sheng Y."/>
            <person name="Liu T."/>
            <person name="Pan Y."/>
            <person name="Xia L."/>
            <person name="Li J."/>
            <person name="Zhao F."/>
            <person name="Cao W."/>
        </authorList>
    </citation>
    <scope>NUCLEOTIDE SEQUENCE</scope>
    <source>
        <strain evidence="1">Dsil-2018</strain>
    </source>
</reference>
<dbReference type="Proteomes" id="UP000821865">
    <property type="component" value="Chromosome 6"/>
</dbReference>
<proteinExistence type="predicted"/>